<evidence type="ECO:0008006" key="3">
    <source>
        <dbReference type="Google" id="ProtNLM"/>
    </source>
</evidence>
<evidence type="ECO:0000313" key="2">
    <source>
        <dbReference type="Proteomes" id="UP000006919"/>
    </source>
</evidence>
<dbReference type="EMBL" id="CP002403">
    <property type="protein sequence ID" value="ADU22183.1"/>
    <property type="molecule type" value="Genomic_DNA"/>
</dbReference>
<accession>E6UIC2</accession>
<dbReference type="AlphaFoldDB" id="E6UIC2"/>
<dbReference type="STRING" id="697329.Rumal_1683"/>
<dbReference type="RefSeq" id="WP_013498348.1">
    <property type="nucleotide sequence ID" value="NC_014833.1"/>
</dbReference>
<organism evidence="1 2">
    <name type="scientific">Ruminococcus albus (strain ATCC 27210 / DSM 20455 / JCM 14654 / NCDO 2250 / 7)</name>
    <dbReference type="NCBI Taxonomy" id="697329"/>
    <lineage>
        <taxon>Bacteria</taxon>
        <taxon>Bacillati</taxon>
        <taxon>Bacillota</taxon>
        <taxon>Clostridia</taxon>
        <taxon>Eubacteriales</taxon>
        <taxon>Oscillospiraceae</taxon>
        <taxon>Ruminococcus</taxon>
    </lineage>
</organism>
<dbReference type="eggNOG" id="ENOG502ZRIE">
    <property type="taxonomic scope" value="Bacteria"/>
</dbReference>
<protein>
    <recommendedName>
        <fullName evidence="3">Catalase</fullName>
    </recommendedName>
</protein>
<dbReference type="OrthoDB" id="9784470at2"/>
<dbReference type="HOGENOM" id="CLU_095585_0_0_9"/>
<gene>
    <name evidence="1" type="ordered locus">Rumal_1683</name>
</gene>
<dbReference type="Pfam" id="PF18907">
    <property type="entry name" value="DUF5662"/>
    <property type="match status" value="1"/>
</dbReference>
<sequence>MNSVSRENAVKHFRTVTRHRHEVMKNCFRAGIPLQGLTHDLSKFSIEEFSYGVKYFQGTRSPHEGERDEYGFSYAWMHHKGRNKHHFEYWTDYDPVTRLMSPVKMPLKYVKEMFCDRVAASKIYMKDNYNNGSALAYFMKGKKTRMIHPETSALLEKLLVMLKNKGERKTFAYIRKLRHY</sequence>
<proteinExistence type="predicted"/>
<name>E6UIC2_RUMA7</name>
<dbReference type="Proteomes" id="UP000006919">
    <property type="component" value="Chromosome"/>
</dbReference>
<reference evidence="1 2" key="1">
    <citation type="journal article" date="2011" name="J. Bacteriol.">
        <title>Complete genome of the cellulolytic ruminal bacterium Ruminococcus albus 7.</title>
        <authorList>
            <person name="Suen G."/>
            <person name="Stevenson D.M."/>
            <person name="Bruce D.C."/>
            <person name="Chertkov O."/>
            <person name="Copeland A."/>
            <person name="Cheng J.F."/>
            <person name="Detter C."/>
            <person name="Detter J.C."/>
            <person name="Goodwin L.A."/>
            <person name="Han C.S."/>
            <person name="Hauser L.J."/>
            <person name="Ivanova N.N."/>
            <person name="Kyrpides N.C."/>
            <person name="Land M.L."/>
            <person name="Lapidus A."/>
            <person name="Lucas S."/>
            <person name="Ovchinnikova G."/>
            <person name="Pitluck S."/>
            <person name="Tapia R."/>
            <person name="Woyke T."/>
            <person name="Boyum J."/>
            <person name="Mead D."/>
            <person name="Weimer P.J."/>
        </authorList>
    </citation>
    <scope>NUCLEOTIDE SEQUENCE [LARGE SCALE GENOMIC DNA]</scope>
    <source>
        <strain evidence="2">ATCC 27210 / DSM 20455 / JCM 14654 / NCDO 2250 / 7</strain>
    </source>
</reference>
<evidence type="ECO:0000313" key="1">
    <source>
        <dbReference type="EMBL" id="ADU22183.1"/>
    </source>
</evidence>
<dbReference type="InterPro" id="IPR043721">
    <property type="entry name" value="DUF5662"/>
</dbReference>
<dbReference type="KEGG" id="ral:Rumal_1683"/>